<dbReference type="HOGENOM" id="CLU_039021_0_0_6"/>
<gene>
    <name evidence="3" type="ordered locus">PBPRA1810</name>
</gene>
<proteinExistence type="predicted"/>
<evidence type="ECO:0000313" key="3">
    <source>
        <dbReference type="EMBL" id="CAG20215.1"/>
    </source>
</evidence>
<reference evidence="4" key="1">
    <citation type="journal article" date="2005" name="Science">
        <title>Life at depth: Photobacterium profundum genome sequence and expression analysis.</title>
        <authorList>
            <person name="Vezzi A."/>
            <person name="Campanaro S."/>
            <person name="D'Angelo M."/>
            <person name="Simonato F."/>
            <person name="Vitulo N."/>
            <person name="Lauro F.M."/>
            <person name="Cestaro A."/>
            <person name="Malacrida G."/>
            <person name="Simionati B."/>
            <person name="Cannata N."/>
            <person name="Romualdi C."/>
            <person name="Bartlett D.H."/>
            <person name="Valle G."/>
        </authorList>
    </citation>
    <scope>NUCLEOTIDE SEQUENCE [LARGE SCALE GENOMIC DNA]</scope>
    <source>
        <strain evidence="4">ATCC BAA-1253 / SS9</strain>
    </source>
</reference>
<dbReference type="CDD" id="cd00397">
    <property type="entry name" value="DNA_BRE_C"/>
    <property type="match status" value="1"/>
</dbReference>
<keyword evidence="4" id="KW-1185">Reference proteome</keyword>
<dbReference type="AlphaFoldDB" id="Q6LR61"/>
<evidence type="ECO:0000313" key="4">
    <source>
        <dbReference type="Proteomes" id="UP000000593"/>
    </source>
</evidence>
<organism evidence="3 4">
    <name type="scientific">Photobacterium profundum (strain SS9)</name>
    <dbReference type="NCBI Taxonomy" id="298386"/>
    <lineage>
        <taxon>Bacteria</taxon>
        <taxon>Pseudomonadati</taxon>
        <taxon>Pseudomonadota</taxon>
        <taxon>Gammaproteobacteria</taxon>
        <taxon>Vibrionales</taxon>
        <taxon>Vibrionaceae</taxon>
        <taxon>Photobacterium</taxon>
    </lineage>
</organism>
<dbReference type="SUPFAM" id="SSF56349">
    <property type="entry name" value="DNA breaking-rejoining enzymes"/>
    <property type="match status" value="1"/>
</dbReference>
<evidence type="ECO:0000256" key="1">
    <source>
        <dbReference type="ARBA" id="ARBA00023172"/>
    </source>
</evidence>
<protein>
    <recommendedName>
        <fullName evidence="2">Tyr recombinase domain-containing protein</fullName>
    </recommendedName>
</protein>
<name>Q6LR61_PHOPR</name>
<dbReference type="Pfam" id="PF00589">
    <property type="entry name" value="Phage_integrase"/>
    <property type="match status" value="1"/>
</dbReference>
<dbReference type="Gene3D" id="1.10.443.10">
    <property type="entry name" value="Intergrase catalytic core"/>
    <property type="match status" value="1"/>
</dbReference>
<evidence type="ECO:0000259" key="2">
    <source>
        <dbReference type="Pfam" id="PF00589"/>
    </source>
</evidence>
<dbReference type="EMBL" id="CR378668">
    <property type="protein sequence ID" value="CAG20215.1"/>
    <property type="molecule type" value="Genomic_DNA"/>
</dbReference>
<dbReference type="GO" id="GO:0003677">
    <property type="term" value="F:DNA binding"/>
    <property type="evidence" value="ECO:0007669"/>
    <property type="project" value="InterPro"/>
</dbReference>
<dbReference type="KEGG" id="ppr:PBPRA1810"/>
<keyword evidence="1" id="KW-0233">DNA recombination</keyword>
<dbReference type="RefSeq" id="WP_011218523.1">
    <property type="nucleotide sequence ID" value="NC_006370.1"/>
</dbReference>
<dbReference type="GO" id="GO:0006310">
    <property type="term" value="P:DNA recombination"/>
    <property type="evidence" value="ECO:0007669"/>
    <property type="project" value="UniProtKB-KW"/>
</dbReference>
<dbReference type="GO" id="GO:0015074">
    <property type="term" value="P:DNA integration"/>
    <property type="evidence" value="ECO:0007669"/>
    <property type="project" value="InterPro"/>
</dbReference>
<dbReference type="InterPro" id="IPR011010">
    <property type="entry name" value="DNA_brk_join_enz"/>
</dbReference>
<dbReference type="eggNOG" id="COG0582">
    <property type="taxonomic scope" value="Bacteria"/>
</dbReference>
<accession>Q6LR61</accession>
<dbReference type="InterPro" id="IPR002104">
    <property type="entry name" value="Integrase_catalytic"/>
</dbReference>
<sequence length="522" mass="59167">MRSNAIAIPSFDCFSAAQKKVINALEIPNKFVFMAADEFDDKYVKTTGDSWKFRYSGADLHLDFSSFECGYQKKLCKYLIRRYVIDHIPFTTKTLLYGFKQIFIWLKEQGAFFSAKTFIPLLQSGEYSTFKTRNETFFYLLFMLRELGSIDFPAIGEDIEDDLVVLPRPDNNNWGIYQNAGEAIHERRISQVVKGLWRMNNNIQKGSEFSKMELRNNSYLGIAYVAGPRATQFDKLKVSDFNVDTIRKAGKATRYSLKIPYAKKGRVVDVTERMDIALPEEVGVILETYISAHKLDDTDKLFPSFAQSSDSINKCISKCLEVYCQGDIKISLSQFRHNAAHSLAMRGASAEDIAYILGHTSLVVARHYIMATPELALVRLRALGMNQAWKSIIQLMTTGELVFSDKWSGRKVAGVIGGQLHYHVGGCDRDCAECPFAEVRSCYSCIFFRPFTDGDHLAVLYSIQKEIVQTVTLSDDIGDMGNPVIPLLTVMRDDVMAVMKQIEKRYGKGFGNYSDIEFVEVQ</sequence>
<dbReference type="STRING" id="298386.PBPRA1810"/>
<dbReference type="InterPro" id="IPR013762">
    <property type="entry name" value="Integrase-like_cat_sf"/>
</dbReference>
<dbReference type="Proteomes" id="UP000000593">
    <property type="component" value="Chromosome 1"/>
</dbReference>
<feature type="domain" description="Tyr recombinase" evidence="2">
    <location>
        <begin position="202"/>
        <end position="371"/>
    </location>
</feature>